<dbReference type="KEGG" id="ccac:CcaHIS019_0206790"/>
<dbReference type="InterPro" id="IPR050081">
    <property type="entry name" value="Ile-tRNA_ligase"/>
</dbReference>
<keyword evidence="5 10" id="KW-0547">Nucleotide-binding</keyword>
<protein>
    <recommendedName>
        <fullName evidence="2">isoleucine--tRNA ligase</fullName>
        <ecNumber evidence="2">6.1.1.5</ecNumber>
    </recommendedName>
    <alternativeName>
        <fullName evidence="9">Isoleucyl-tRNA synthetase</fullName>
    </alternativeName>
</protein>
<dbReference type="InterPro" id="IPR001412">
    <property type="entry name" value="aa-tRNA-synth_I_CS"/>
</dbReference>
<dbReference type="InterPro" id="IPR009080">
    <property type="entry name" value="tRNAsynth_Ia_anticodon-bd"/>
</dbReference>
<keyword evidence="14" id="KW-1185">Reference proteome</keyword>
<keyword evidence="8 10" id="KW-0030">Aminoacyl-tRNA synthetase</keyword>
<dbReference type="GeneID" id="85493188"/>
<evidence type="ECO:0000256" key="8">
    <source>
        <dbReference type="ARBA" id="ARBA00023146"/>
    </source>
</evidence>
<keyword evidence="3" id="KW-0963">Cytoplasm</keyword>
<dbReference type="NCBIfam" id="TIGR00392">
    <property type="entry name" value="ileS"/>
    <property type="match status" value="1"/>
</dbReference>
<evidence type="ECO:0000256" key="4">
    <source>
        <dbReference type="ARBA" id="ARBA00022598"/>
    </source>
</evidence>
<reference evidence="13" key="1">
    <citation type="journal article" date="2023" name="BMC Genomics">
        <title>Chromosome-level genome assemblies of Cutaneotrichosporon spp. (Trichosporonales, Basidiomycota) reveal imbalanced evolution between nucleotide sequences and chromosome synteny.</title>
        <authorList>
            <person name="Kobayashi Y."/>
            <person name="Kayamori A."/>
            <person name="Aoki K."/>
            <person name="Shiwa Y."/>
            <person name="Matsutani M."/>
            <person name="Fujita N."/>
            <person name="Sugita T."/>
            <person name="Iwasaki W."/>
            <person name="Tanaka N."/>
            <person name="Takashima M."/>
        </authorList>
    </citation>
    <scope>NUCLEOTIDE SEQUENCE</scope>
    <source>
        <strain evidence="13">HIS019</strain>
    </source>
</reference>
<dbReference type="Gene3D" id="3.40.50.620">
    <property type="entry name" value="HUPs"/>
    <property type="match status" value="2"/>
</dbReference>
<evidence type="ECO:0000256" key="2">
    <source>
        <dbReference type="ARBA" id="ARBA00013165"/>
    </source>
</evidence>
<dbReference type="HAMAP" id="MF_02002">
    <property type="entry name" value="Ile_tRNA_synth_type1"/>
    <property type="match status" value="1"/>
</dbReference>
<dbReference type="EMBL" id="AP028213">
    <property type="protein sequence ID" value="BEI89317.1"/>
    <property type="molecule type" value="Genomic_DNA"/>
</dbReference>
<dbReference type="Pfam" id="PF08264">
    <property type="entry name" value="Anticodon_1"/>
    <property type="match status" value="1"/>
</dbReference>
<dbReference type="AlphaFoldDB" id="A0AA48L1P8"/>
<dbReference type="GO" id="GO:0002161">
    <property type="term" value="F:aminoacyl-tRNA deacylase activity"/>
    <property type="evidence" value="ECO:0007669"/>
    <property type="project" value="InterPro"/>
</dbReference>
<dbReference type="GO" id="GO:0032543">
    <property type="term" value="P:mitochondrial translation"/>
    <property type="evidence" value="ECO:0007669"/>
    <property type="project" value="TreeGrafter"/>
</dbReference>
<dbReference type="InterPro" id="IPR002300">
    <property type="entry name" value="aa-tRNA-synth_Ia"/>
</dbReference>
<evidence type="ECO:0000256" key="7">
    <source>
        <dbReference type="ARBA" id="ARBA00022917"/>
    </source>
</evidence>
<dbReference type="PRINTS" id="PR00984">
    <property type="entry name" value="TRNASYNTHILE"/>
</dbReference>
<evidence type="ECO:0000259" key="12">
    <source>
        <dbReference type="Pfam" id="PF08264"/>
    </source>
</evidence>
<feature type="domain" description="Aminoacyl-tRNA synthetase class Ia" evidence="11">
    <location>
        <begin position="71"/>
        <end position="716"/>
    </location>
</feature>
<evidence type="ECO:0000313" key="14">
    <source>
        <dbReference type="Proteomes" id="UP001233271"/>
    </source>
</evidence>
<dbReference type="PANTHER" id="PTHR42765:SF1">
    <property type="entry name" value="ISOLEUCINE--TRNA LIGASE, MITOCHONDRIAL"/>
    <property type="match status" value="1"/>
</dbReference>
<dbReference type="PANTHER" id="PTHR42765">
    <property type="entry name" value="SOLEUCYL-TRNA SYNTHETASE"/>
    <property type="match status" value="1"/>
</dbReference>
<evidence type="ECO:0000259" key="11">
    <source>
        <dbReference type="Pfam" id="PF00133"/>
    </source>
</evidence>
<dbReference type="Gene3D" id="1.10.730.20">
    <property type="match status" value="1"/>
</dbReference>
<evidence type="ECO:0000256" key="10">
    <source>
        <dbReference type="RuleBase" id="RU363035"/>
    </source>
</evidence>
<dbReference type="GO" id="GO:0000049">
    <property type="term" value="F:tRNA binding"/>
    <property type="evidence" value="ECO:0007669"/>
    <property type="project" value="InterPro"/>
</dbReference>
<dbReference type="EC" id="6.1.1.5" evidence="2"/>
<keyword evidence="4 10" id="KW-0436">Ligase</keyword>
<evidence type="ECO:0000256" key="9">
    <source>
        <dbReference type="ARBA" id="ARBA00032665"/>
    </source>
</evidence>
<evidence type="ECO:0000256" key="1">
    <source>
        <dbReference type="ARBA" id="ARBA00005594"/>
    </source>
</evidence>
<dbReference type="GO" id="GO:0006428">
    <property type="term" value="P:isoleucyl-tRNA aminoacylation"/>
    <property type="evidence" value="ECO:0007669"/>
    <property type="project" value="InterPro"/>
</dbReference>
<dbReference type="RefSeq" id="XP_060454583.1">
    <property type="nucleotide sequence ID" value="XM_060597718.1"/>
</dbReference>
<dbReference type="GO" id="GO:0005524">
    <property type="term" value="F:ATP binding"/>
    <property type="evidence" value="ECO:0007669"/>
    <property type="project" value="UniProtKB-KW"/>
</dbReference>
<dbReference type="Gene3D" id="1.10.10.830">
    <property type="entry name" value="Ile-tRNA synthetase CP2 domain-like"/>
    <property type="match status" value="1"/>
</dbReference>
<dbReference type="SUPFAM" id="SSF52374">
    <property type="entry name" value="Nucleotidylyl transferase"/>
    <property type="match status" value="1"/>
</dbReference>
<evidence type="ECO:0000256" key="5">
    <source>
        <dbReference type="ARBA" id="ARBA00022741"/>
    </source>
</evidence>
<dbReference type="Gene3D" id="3.90.740.10">
    <property type="entry name" value="Valyl/Leucyl/Isoleucyl-tRNA synthetase, editing domain"/>
    <property type="match status" value="1"/>
</dbReference>
<sequence length="1000" mass="111589">MSRLLSQSWGRLPRLATSAPTFRPLGVRFASEVKDQDIRKKYSATLLLPKTDMPLRAKNAPATEDKYRHRTTDELYREQYATNEGPVFILHDGPPYANGNLHMGHALNKILKDMINRYNVIRGRKVHYIPGWDCHGLPIEHKALAALGKSHTSLDPVSVRREARKFALEAIDVQKAEMKQLGVMADWDNPDGVYRTLDHDYEIRQLKMLQMMVSKGFITHRLRPTYYSPSSRTALAEAELEYTDLKSNSVYVRFPVSEEWMTPRLKEAFQKGREVSPEATLSLAIWTTTPWTLPANMGVSVHNEIAYVVVLDNAKRLLVVAEELLEPLQERFGKLQVIDRLDGKHLIGTKYRTLFHTGDPESLPAIFAADYVTSESGTGLVHSAPGHGHDDYDAFQDQNIPMDDLRCPVDDEGHFTNEIVQWSGNQAFSALVGKYVLGAGSKLMIEQLEGAGVLLAEEKIEHRYPIDWRTKKPIIIRATPQWFCDVGSLKPSAVEAIENIKFVPPNELTPGRNRLSATVLSRSEWCISRQRSWGVPIPALFNSNGEPLLTVESLEHIISVLREKGIDHWWAGSDDEFVPASHKGQVLTKGLDTLDVWFDSGTSWSLIADAHLRSESEPLADVYLEGSDQHRGWFQSSILIRLAALEKDGHKPMAPYRNLITHGFTTDEKGNKMSKSLGNGISPMDVVNGKKGRDAFGSDTLRLWAAGTDYTRDASIGPSSISHAAEVLRKLRSTLRFMLANTANATPLPLEEAGLTLVERYILHELSTLEQVVREAYEDFTFNKVLQGVTSFTSSTLSSFYFDVAKDALYCDPINGPRRQAIIATQSHVLNAVLKMIAPIVPHLAEEVYESTRSNHHKSSVFLEQWAKGESWIDKEAADEMAVLLAVRGEVLSMLETARQDKHVRVPTETAVYLASSPTMESLLKRHATLLPSILGVSIVKLTAPPPSTWSVTGESESVSITLAPAPAHQCPRCWLYTAPAEAELCQRCDMALGDSPTPM</sequence>
<dbReference type="PROSITE" id="PS00178">
    <property type="entry name" value="AA_TRNA_LIGASE_I"/>
    <property type="match status" value="1"/>
</dbReference>
<keyword evidence="7 10" id="KW-0648">Protein biosynthesis</keyword>
<dbReference type="CDD" id="cd07960">
    <property type="entry name" value="Anticodon_Ia_Ile_BEm"/>
    <property type="match status" value="1"/>
</dbReference>
<accession>A0AA48L1P8</accession>
<dbReference type="SUPFAM" id="SSF47323">
    <property type="entry name" value="Anticodon-binding domain of a subclass of class I aminoacyl-tRNA synthetases"/>
    <property type="match status" value="1"/>
</dbReference>
<dbReference type="GO" id="GO:0005739">
    <property type="term" value="C:mitochondrion"/>
    <property type="evidence" value="ECO:0007669"/>
    <property type="project" value="TreeGrafter"/>
</dbReference>
<name>A0AA48L1P8_9TREE</name>
<comment type="similarity">
    <text evidence="1 10">Belongs to the class-I aminoacyl-tRNA synthetase family.</text>
</comment>
<organism evidence="13 14">
    <name type="scientific">Cutaneotrichosporon cavernicola</name>
    <dbReference type="NCBI Taxonomy" id="279322"/>
    <lineage>
        <taxon>Eukaryota</taxon>
        <taxon>Fungi</taxon>
        <taxon>Dikarya</taxon>
        <taxon>Basidiomycota</taxon>
        <taxon>Agaricomycotina</taxon>
        <taxon>Tremellomycetes</taxon>
        <taxon>Trichosporonales</taxon>
        <taxon>Trichosporonaceae</taxon>
        <taxon>Cutaneotrichosporon</taxon>
    </lineage>
</organism>
<dbReference type="InterPro" id="IPR002301">
    <property type="entry name" value="Ile-tRNA-ligase"/>
</dbReference>
<keyword evidence="6 10" id="KW-0067">ATP-binding</keyword>
<dbReference type="InterPro" id="IPR014729">
    <property type="entry name" value="Rossmann-like_a/b/a_fold"/>
</dbReference>
<gene>
    <name evidence="13" type="primary">ISM1</name>
    <name evidence="13" type="ORF">CcaverHIS019_0206790</name>
</gene>
<evidence type="ECO:0000256" key="6">
    <source>
        <dbReference type="ARBA" id="ARBA00022840"/>
    </source>
</evidence>
<dbReference type="Proteomes" id="UP001233271">
    <property type="component" value="Chromosome 2"/>
</dbReference>
<dbReference type="InterPro" id="IPR013155">
    <property type="entry name" value="M/V/L/I-tRNA-synth_anticd-bd"/>
</dbReference>
<dbReference type="SUPFAM" id="SSF50677">
    <property type="entry name" value="ValRS/IleRS/LeuRS editing domain"/>
    <property type="match status" value="1"/>
</dbReference>
<dbReference type="InterPro" id="IPR009008">
    <property type="entry name" value="Val/Leu/Ile-tRNA-synth_edit"/>
</dbReference>
<evidence type="ECO:0000313" key="13">
    <source>
        <dbReference type="EMBL" id="BEI89317.1"/>
    </source>
</evidence>
<proteinExistence type="inferred from homology"/>
<dbReference type="GO" id="GO:0004822">
    <property type="term" value="F:isoleucine-tRNA ligase activity"/>
    <property type="evidence" value="ECO:0007669"/>
    <property type="project" value="UniProtKB-EC"/>
</dbReference>
<dbReference type="InterPro" id="IPR033708">
    <property type="entry name" value="Anticodon_Ile_BEm"/>
</dbReference>
<dbReference type="Pfam" id="PF00133">
    <property type="entry name" value="tRNA-synt_1"/>
    <property type="match status" value="1"/>
</dbReference>
<evidence type="ECO:0000256" key="3">
    <source>
        <dbReference type="ARBA" id="ARBA00022490"/>
    </source>
</evidence>
<feature type="domain" description="Methionyl/Valyl/Leucyl/Isoleucyl-tRNA synthetase anticodon-binding" evidence="12">
    <location>
        <begin position="759"/>
        <end position="911"/>
    </location>
</feature>
<dbReference type="InterPro" id="IPR023585">
    <property type="entry name" value="Ile-tRNA-ligase_type1"/>
</dbReference>
<dbReference type="FunFam" id="3.40.50.620:FF:000092">
    <property type="entry name" value="Isoleucine--tRNA ligase"/>
    <property type="match status" value="1"/>
</dbReference>